<keyword evidence="6" id="KW-0066">ATP synthesis</keyword>
<keyword evidence="8" id="KW-1185">Reference proteome</keyword>
<keyword evidence="3" id="KW-0375">Hydrogen ion transport</keyword>
<evidence type="ECO:0000256" key="5">
    <source>
        <dbReference type="ARBA" id="ARBA00023136"/>
    </source>
</evidence>
<reference evidence="7 8" key="1">
    <citation type="submission" date="2019-05" db="EMBL/GenBank/DDBJ databases">
        <title>Another draft genome of Portunus trituberculatus and its Hox gene families provides insights of decapod evolution.</title>
        <authorList>
            <person name="Jeong J.-H."/>
            <person name="Song I."/>
            <person name="Kim S."/>
            <person name="Choi T."/>
            <person name="Kim D."/>
            <person name="Ryu S."/>
            <person name="Kim W."/>
        </authorList>
    </citation>
    <scope>NUCLEOTIDE SEQUENCE [LARGE SCALE GENOMIC DNA]</scope>
    <source>
        <tissue evidence="7">Muscle</tissue>
    </source>
</reference>
<evidence type="ECO:0000313" key="7">
    <source>
        <dbReference type="EMBL" id="MPC43712.1"/>
    </source>
</evidence>
<keyword evidence="2" id="KW-0813">Transport</keyword>
<dbReference type="OrthoDB" id="1262810at2759"/>
<dbReference type="EMBL" id="VSRR010005955">
    <property type="protein sequence ID" value="MPC43712.1"/>
    <property type="molecule type" value="Genomic_DNA"/>
</dbReference>
<keyword evidence="4" id="KW-0406">Ion transport</keyword>
<sequence>MAAVRGEVICEVTTAKPLDAPAMKELEATLKAFTKSGETIKVTTKVDPSIIGGMLVSIGDKYIDMSMASKINRYTALLQEAV</sequence>
<dbReference type="GO" id="GO:0046933">
    <property type="term" value="F:proton-transporting ATP synthase activity, rotational mechanism"/>
    <property type="evidence" value="ECO:0007669"/>
    <property type="project" value="InterPro"/>
</dbReference>
<organism evidence="7 8">
    <name type="scientific">Portunus trituberculatus</name>
    <name type="common">Swimming crab</name>
    <name type="synonym">Neptunus trituberculatus</name>
    <dbReference type="NCBI Taxonomy" id="210409"/>
    <lineage>
        <taxon>Eukaryota</taxon>
        <taxon>Metazoa</taxon>
        <taxon>Ecdysozoa</taxon>
        <taxon>Arthropoda</taxon>
        <taxon>Crustacea</taxon>
        <taxon>Multicrustacea</taxon>
        <taxon>Malacostraca</taxon>
        <taxon>Eumalacostraca</taxon>
        <taxon>Eucarida</taxon>
        <taxon>Decapoda</taxon>
        <taxon>Pleocyemata</taxon>
        <taxon>Brachyura</taxon>
        <taxon>Eubrachyura</taxon>
        <taxon>Portunoidea</taxon>
        <taxon>Portunidae</taxon>
        <taxon>Portuninae</taxon>
        <taxon>Portunus</taxon>
    </lineage>
</organism>
<gene>
    <name evidence="7" type="primary">ATPsynO</name>
    <name evidence="7" type="ORF">E2C01_037364</name>
</gene>
<dbReference type="InterPro" id="IPR000711">
    <property type="entry name" value="ATPase_OSCP/dsu"/>
</dbReference>
<evidence type="ECO:0000256" key="1">
    <source>
        <dbReference type="ARBA" id="ARBA00004370"/>
    </source>
</evidence>
<evidence type="ECO:0000256" key="4">
    <source>
        <dbReference type="ARBA" id="ARBA00023065"/>
    </source>
</evidence>
<dbReference type="AlphaFoldDB" id="A0A5B7FB83"/>
<evidence type="ECO:0000313" key="8">
    <source>
        <dbReference type="Proteomes" id="UP000324222"/>
    </source>
</evidence>
<dbReference type="Pfam" id="PF00213">
    <property type="entry name" value="OSCP"/>
    <property type="match status" value="1"/>
</dbReference>
<evidence type="ECO:0000256" key="6">
    <source>
        <dbReference type="ARBA" id="ARBA00023310"/>
    </source>
</evidence>
<evidence type="ECO:0000256" key="3">
    <source>
        <dbReference type="ARBA" id="ARBA00022781"/>
    </source>
</evidence>
<dbReference type="Proteomes" id="UP000324222">
    <property type="component" value="Unassembled WGS sequence"/>
</dbReference>
<protein>
    <submittedName>
        <fullName evidence="7">ATP synthase subunit O, mitochondrial</fullName>
    </submittedName>
</protein>
<comment type="subcellular location">
    <subcellularLocation>
        <location evidence="1">Membrane</location>
    </subcellularLocation>
</comment>
<proteinExistence type="predicted"/>
<evidence type="ECO:0000256" key="2">
    <source>
        <dbReference type="ARBA" id="ARBA00022448"/>
    </source>
</evidence>
<dbReference type="PANTHER" id="PTHR11910">
    <property type="entry name" value="ATP SYNTHASE DELTA CHAIN"/>
    <property type="match status" value="1"/>
</dbReference>
<accession>A0A5B7FB83</accession>
<name>A0A5B7FB83_PORTR</name>
<keyword evidence="5" id="KW-0472">Membrane</keyword>
<dbReference type="PRINTS" id="PR00125">
    <property type="entry name" value="ATPASEDELTA"/>
</dbReference>
<dbReference type="GO" id="GO:0016020">
    <property type="term" value="C:membrane"/>
    <property type="evidence" value="ECO:0007669"/>
    <property type="project" value="UniProtKB-SubCell"/>
</dbReference>
<comment type="caution">
    <text evidence="7">The sequence shown here is derived from an EMBL/GenBank/DDBJ whole genome shotgun (WGS) entry which is preliminary data.</text>
</comment>